<sequence>MPYIPYRTRVRLRKLAVALVIIVVLLLLTAIGFVIYLQRFLVYSADGVRLEFSPSTESRTPPEKLEPLPDAQVVVDTSPMEDTSAMTRLEGIYVTTDMLDDTDAILEAVQSAEGQVAVLLDMKSIYGNFCYSTAIPGAETSSSVDVTAVDQLIADLNANGRVYLIARLPAFRDSSYALANQSCGLPLDNGALWMDSDSCYWLDPANQQVLSYLQSILSELAGLGFEEVVLSDFTFPTSQNIAYDGDRVAAVLDAAHRLSSNQTESSPALSLATTDPALAAYADRVYLTSSDGSQVQALVDTFSDVYDTLHDRVVFLTDSRDTRFSDYGVLRSAVTADSEE</sequence>
<comment type="caution">
    <text evidence="3">The sequence shown here is derived from an EMBL/GenBank/DDBJ whole genome shotgun (WGS) entry which is preliminary data.</text>
</comment>
<evidence type="ECO:0000259" key="2">
    <source>
        <dbReference type="Pfam" id="PF13200"/>
    </source>
</evidence>
<dbReference type="Pfam" id="PF13200">
    <property type="entry name" value="DUF4015"/>
    <property type="match status" value="1"/>
</dbReference>
<feature type="transmembrane region" description="Helical" evidence="1">
    <location>
        <begin position="15"/>
        <end position="37"/>
    </location>
</feature>
<protein>
    <recommendedName>
        <fullName evidence="2">DUF4015 domain-containing protein</fullName>
    </recommendedName>
</protein>
<dbReference type="EMBL" id="DVJJ01000133">
    <property type="protein sequence ID" value="HIS65459.1"/>
    <property type="molecule type" value="Genomic_DNA"/>
</dbReference>
<evidence type="ECO:0000256" key="1">
    <source>
        <dbReference type="SAM" id="Phobius"/>
    </source>
</evidence>
<reference evidence="3" key="2">
    <citation type="journal article" date="2021" name="PeerJ">
        <title>Extensive microbial diversity within the chicken gut microbiome revealed by metagenomics and culture.</title>
        <authorList>
            <person name="Gilroy R."/>
            <person name="Ravi A."/>
            <person name="Getino M."/>
            <person name="Pursley I."/>
            <person name="Horton D.L."/>
            <person name="Alikhan N.F."/>
            <person name="Baker D."/>
            <person name="Gharbi K."/>
            <person name="Hall N."/>
            <person name="Watson M."/>
            <person name="Adriaenssens E.M."/>
            <person name="Foster-Nyarko E."/>
            <person name="Jarju S."/>
            <person name="Secka A."/>
            <person name="Antonio M."/>
            <person name="Oren A."/>
            <person name="Chaudhuri R.R."/>
            <person name="La Ragione R."/>
            <person name="Hildebrand F."/>
            <person name="Pallen M.J."/>
        </authorList>
    </citation>
    <scope>NUCLEOTIDE SEQUENCE</scope>
    <source>
        <strain evidence="3">ChiBcec16-1751</strain>
    </source>
</reference>
<proteinExistence type="predicted"/>
<dbReference type="AlphaFoldDB" id="A0A9D1FAN3"/>
<feature type="domain" description="DUF4015" evidence="2">
    <location>
        <begin position="91"/>
        <end position="240"/>
    </location>
</feature>
<evidence type="ECO:0000313" key="3">
    <source>
        <dbReference type="EMBL" id="HIS65459.1"/>
    </source>
</evidence>
<reference evidence="3" key="1">
    <citation type="submission" date="2020-10" db="EMBL/GenBank/DDBJ databases">
        <authorList>
            <person name="Gilroy R."/>
        </authorList>
    </citation>
    <scope>NUCLEOTIDE SEQUENCE</scope>
    <source>
        <strain evidence="3">ChiBcec16-1751</strain>
    </source>
</reference>
<name>A0A9D1FAN3_9FIRM</name>
<keyword evidence="1" id="KW-1133">Transmembrane helix</keyword>
<keyword evidence="1" id="KW-0812">Transmembrane</keyword>
<dbReference type="InterPro" id="IPR025275">
    <property type="entry name" value="DUF4015"/>
</dbReference>
<gene>
    <name evidence="3" type="ORF">IAA83_08840</name>
</gene>
<evidence type="ECO:0000313" key="4">
    <source>
        <dbReference type="Proteomes" id="UP000886741"/>
    </source>
</evidence>
<keyword evidence="1" id="KW-0472">Membrane</keyword>
<organism evidence="3 4">
    <name type="scientific">Candidatus Avoscillospira avistercoris</name>
    <dbReference type="NCBI Taxonomy" id="2840707"/>
    <lineage>
        <taxon>Bacteria</taxon>
        <taxon>Bacillati</taxon>
        <taxon>Bacillota</taxon>
        <taxon>Clostridia</taxon>
        <taxon>Eubacteriales</taxon>
        <taxon>Oscillospiraceae</taxon>
        <taxon>Oscillospiraceae incertae sedis</taxon>
        <taxon>Candidatus Avoscillospira</taxon>
    </lineage>
</organism>
<dbReference type="Proteomes" id="UP000886741">
    <property type="component" value="Unassembled WGS sequence"/>
</dbReference>
<accession>A0A9D1FAN3</accession>